<evidence type="ECO:0000256" key="2">
    <source>
        <dbReference type="ARBA" id="ARBA00022741"/>
    </source>
</evidence>
<dbReference type="GO" id="GO:0006421">
    <property type="term" value="P:asparaginyl-tRNA aminoacylation"/>
    <property type="evidence" value="ECO:0007669"/>
    <property type="project" value="TreeGrafter"/>
</dbReference>
<dbReference type="InterPro" id="IPR004364">
    <property type="entry name" value="Aa-tRNA-synt_II"/>
</dbReference>
<feature type="domain" description="Aminoacyl-tRNA synthetase class II (D/K/N)" evidence="6">
    <location>
        <begin position="4"/>
        <end position="74"/>
    </location>
</feature>
<dbReference type="InterPro" id="IPR045864">
    <property type="entry name" value="aa-tRNA-synth_II/BPL/LPL"/>
</dbReference>
<dbReference type="GO" id="GO:0005524">
    <property type="term" value="F:ATP binding"/>
    <property type="evidence" value="ECO:0007669"/>
    <property type="project" value="UniProtKB-KW"/>
</dbReference>
<organism evidence="7 8">
    <name type="scientific">Sphaeramia orbicularis</name>
    <name type="common">orbiculate cardinalfish</name>
    <dbReference type="NCBI Taxonomy" id="375764"/>
    <lineage>
        <taxon>Eukaryota</taxon>
        <taxon>Metazoa</taxon>
        <taxon>Chordata</taxon>
        <taxon>Craniata</taxon>
        <taxon>Vertebrata</taxon>
        <taxon>Euteleostomi</taxon>
        <taxon>Actinopterygii</taxon>
        <taxon>Neopterygii</taxon>
        <taxon>Teleostei</taxon>
        <taxon>Neoteleostei</taxon>
        <taxon>Acanthomorphata</taxon>
        <taxon>Gobiaria</taxon>
        <taxon>Kurtiformes</taxon>
        <taxon>Apogonoidei</taxon>
        <taxon>Apogonidae</taxon>
        <taxon>Apogoninae</taxon>
        <taxon>Sphaeramia</taxon>
    </lineage>
</organism>
<dbReference type="AlphaFoldDB" id="A0A673C1L8"/>
<sequence>STENEDDCPNHTAAAEDLLVPGLGELCGGSLREERLHLLQSRLEQVGLDDIYSWYLDLRRFSSVPHGGFRLGFE</sequence>
<keyword evidence="5" id="KW-0030">Aminoacyl-tRNA synthetase</keyword>
<accession>A0A673C1L8</accession>
<dbReference type="InterPro" id="IPR002312">
    <property type="entry name" value="Asp/Asn-tRNA-synth_IIb"/>
</dbReference>
<dbReference type="PANTHER" id="PTHR22594">
    <property type="entry name" value="ASPARTYL/LYSYL-TRNA SYNTHETASE"/>
    <property type="match status" value="1"/>
</dbReference>
<dbReference type="GO" id="GO:0004816">
    <property type="term" value="F:asparagine-tRNA ligase activity"/>
    <property type="evidence" value="ECO:0007669"/>
    <property type="project" value="TreeGrafter"/>
</dbReference>
<dbReference type="SUPFAM" id="SSF55681">
    <property type="entry name" value="Class II aaRS and biotin synthetases"/>
    <property type="match status" value="1"/>
</dbReference>
<dbReference type="InParanoid" id="A0A673C1L8"/>
<dbReference type="Proteomes" id="UP000472271">
    <property type="component" value="Chromosome 10"/>
</dbReference>
<name>A0A673C1L8_9TELE</name>
<dbReference type="PANTHER" id="PTHR22594:SF34">
    <property type="entry name" value="ASPARAGINE--TRNA LIGASE, MITOCHONDRIAL-RELATED"/>
    <property type="match status" value="1"/>
</dbReference>
<protein>
    <recommendedName>
        <fullName evidence="6">Aminoacyl-tRNA synthetase class II (D/K/N) domain-containing protein</fullName>
    </recommendedName>
</protein>
<keyword evidence="1" id="KW-0436">Ligase</keyword>
<evidence type="ECO:0000313" key="7">
    <source>
        <dbReference type="Ensembl" id="ENSSORP00005046832.1"/>
    </source>
</evidence>
<dbReference type="Gene3D" id="3.30.930.10">
    <property type="entry name" value="Bira Bifunctional Protein, Domain 2"/>
    <property type="match status" value="1"/>
</dbReference>
<evidence type="ECO:0000259" key="6">
    <source>
        <dbReference type="Pfam" id="PF00152"/>
    </source>
</evidence>
<reference evidence="7" key="2">
    <citation type="submission" date="2025-08" db="UniProtKB">
        <authorList>
            <consortium name="Ensembl"/>
        </authorList>
    </citation>
    <scope>IDENTIFICATION</scope>
</reference>
<reference evidence="7" key="1">
    <citation type="submission" date="2019-06" db="EMBL/GenBank/DDBJ databases">
        <authorList>
            <consortium name="Wellcome Sanger Institute Data Sharing"/>
        </authorList>
    </citation>
    <scope>NUCLEOTIDE SEQUENCE [LARGE SCALE GENOMIC DNA]</scope>
</reference>
<keyword evidence="3" id="KW-0067">ATP-binding</keyword>
<evidence type="ECO:0000256" key="1">
    <source>
        <dbReference type="ARBA" id="ARBA00022598"/>
    </source>
</evidence>
<dbReference type="Ensembl" id="ENSSORT00005048003.1">
    <property type="protein sequence ID" value="ENSSORP00005046832.1"/>
    <property type="gene ID" value="ENSSORG00005021442.1"/>
</dbReference>
<reference evidence="7" key="3">
    <citation type="submission" date="2025-09" db="UniProtKB">
        <authorList>
            <consortium name="Ensembl"/>
        </authorList>
    </citation>
    <scope>IDENTIFICATION</scope>
</reference>
<keyword evidence="2" id="KW-0547">Nucleotide-binding</keyword>
<evidence type="ECO:0000313" key="8">
    <source>
        <dbReference type="Proteomes" id="UP000472271"/>
    </source>
</evidence>
<keyword evidence="4" id="KW-0648">Protein biosynthesis</keyword>
<dbReference type="PRINTS" id="PR01042">
    <property type="entry name" value="TRNASYNTHASP"/>
</dbReference>
<evidence type="ECO:0000256" key="3">
    <source>
        <dbReference type="ARBA" id="ARBA00022840"/>
    </source>
</evidence>
<evidence type="ECO:0000256" key="5">
    <source>
        <dbReference type="ARBA" id="ARBA00023146"/>
    </source>
</evidence>
<proteinExistence type="predicted"/>
<evidence type="ECO:0000256" key="4">
    <source>
        <dbReference type="ARBA" id="ARBA00022917"/>
    </source>
</evidence>
<dbReference type="GO" id="GO:0005739">
    <property type="term" value="C:mitochondrion"/>
    <property type="evidence" value="ECO:0007669"/>
    <property type="project" value="TreeGrafter"/>
</dbReference>
<dbReference type="Pfam" id="PF00152">
    <property type="entry name" value="tRNA-synt_2"/>
    <property type="match status" value="1"/>
</dbReference>
<keyword evidence="8" id="KW-1185">Reference proteome</keyword>